<protein>
    <recommendedName>
        <fullName evidence="4">HEAT repeat domain-containing protein</fullName>
    </recommendedName>
</protein>
<name>A0A517W574_9PLAN</name>
<dbReference type="Proteomes" id="UP000320722">
    <property type="component" value="Chromosome"/>
</dbReference>
<evidence type="ECO:0008006" key="4">
    <source>
        <dbReference type="Google" id="ProtNLM"/>
    </source>
</evidence>
<evidence type="ECO:0000256" key="1">
    <source>
        <dbReference type="SAM" id="MobiDB-lite"/>
    </source>
</evidence>
<proteinExistence type="predicted"/>
<dbReference type="RefSeq" id="WP_145035444.1">
    <property type="nucleotide sequence ID" value="NZ_CP036347.1"/>
</dbReference>
<dbReference type="AlphaFoldDB" id="A0A517W574"/>
<feature type="region of interest" description="Disordered" evidence="1">
    <location>
        <begin position="121"/>
        <end position="142"/>
    </location>
</feature>
<organism evidence="2 3">
    <name type="scientific">Gimesia chilikensis</name>
    <dbReference type="NCBI Taxonomy" id="2605989"/>
    <lineage>
        <taxon>Bacteria</taxon>
        <taxon>Pseudomonadati</taxon>
        <taxon>Planctomycetota</taxon>
        <taxon>Planctomycetia</taxon>
        <taxon>Planctomycetales</taxon>
        <taxon>Planctomycetaceae</taxon>
        <taxon>Gimesia</taxon>
    </lineage>
</organism>
<gene>
    <name evidence="2" type="ORF">V6x_00760</name>
</gene>
<sequence length="142" mass="15992">MTRNSFEIAAAIDQFQPQDEEWLELDELLEELFESESPASGIPAMLRVFERYPTEDGAGVFWSIIHGMESLPDYEPLLVESVQSAPSESGLTMVNRLLNSGVTQINSLKLVQLFEQTAQNQSAPAEVRESARRFLKKHHSPD</sequence>
<accession>A0A517W574</accession>
<evidence type="ECO:0000313" key="2">
    <source>
        <dbReference type="EMBL" id="QDU00403.1"/>
    </source>
</evidence>
<feature type="compositionally biased region" description="Basic residues" evidence="1">
    <location>
        <begin position="133"/>
        <end position="142"/>
    </location>
</feature>
<reference evidence="2 3" key="1">
    <citation type="submission" date="2019-02" db="EMBL/GenBank/DDBJ databases">
        <title>Deep-cultivation of Planctomycetes and their phenomic and genomic characterization uncovers novel biology.</title>
        <authorList>
            <person name="Wiegand S."/>
            <person name="Jogler M."/>
            <person name="Boedeker C."/>
            <person name="Pinto D."/>
            <person name="Vollmers J."/>
            <person name="Rivas-Marin E."/>
            <person name="Kohn T."/>
            <person name="Peeters S.H."/>
            <person name="Heuer A."/>
            <person name="Rast P."/>
            <person name="Oberbeckmann S."/>
            <person name="Bunk B."/>
            <person name="Jeske O."/>
            <person name="Meyerdierks A."/>
            <person name="Storesund J.E."/>
            <person name="Kallscheuer N."/>
            <person name="Luecker S."/>
            <person name="Lage O.M."/>
            <person name="Pohl T."/>
            <person name="Merkel B.J."/>
            <person name="Hornburger P."/>
            <person name="Mueller R.-W."/>
            <person name="Bruemmer F."/>
            <person name="Labrenz M."/>
            <person name="Spormann A.M."/>
            <person name="Op den Camp H."/>
            <person name="Overmann J."/>
            <person name="Amann R."/>
            <person name="Jetten M.S.M."/>
            <person name="Mascher T."/>
            <person name="Medema M.H."/>
            <person name="Devos D.P."/>
            <person name="Kaster A.-K."/>
            <person name="Ovreas L."/>
            <person name="Rohde M."/>
            <person name="Galperin M.Y."/>
            <person name="Jogler C."/>
        </authorList>
    </citation>
    <scope>NUCLEOTIDE SEQUENCE [LARGE SCALE GENOMIC DNA]</scope>
    <source>
        <strain evidence="2 3">V6</strain>
    </source>
</reference>
<dbReference type="EMBL" id="CP036347">
    <property type="protein sequence ID" value="QDU00403.1"/>
    <property type="molecule type" value="Genomic_DNA"/>
</dbReference>
<evidence type="ECO:0000313" key="3">
    <source>
        <dbReference type="Proteomes" id="UP000320722"/>
    </source>
</evidence>